<proteinExistence type="predicted"/>
<feature type="coiled-coil region" evidence="1">
    <location>
        <begin position="114"/>
        <end position="141"/>
    </location>
</feature>
<feature type="signal peptide" evidence="2">
    <location>
        <begin position="1"/>
        <end position="19"/>
    </location>
</feature>
<dbReference type="EnsemblMetazoa" id="XM_050660374.1">
    <property type="protein sequence ID" value="XP_050516331.1"/>
    <property type="gene ID" value="LOC126891191"/>
</dbReference>
<dbReference type="RefSeq" id="XP_050516331.1">
    <property type="nucleotide sequence ID" value="XM_050660374.1"/>
</dbReference>
<evidence type="ECO:0000313" key="4">
    <source>
        <dbReference type="Proteomes" id="UP001652700"/>
    </source>
</evidence>
<feature type="chain" id="PRO_5046806811" evidence="2">
    <location>
        <begin position="20"/>
        <end position="215"/>
    </location>
</feature>
<keyword evidence="4" id="KW-1185">Reference proteome</keyword>
<keyword evidence="1" id="KW-0175">Coiled coil</keyword>
<evidence type="ECO:0000256" key="2">
    <source>
        <dbReference type="SAM" id="SignalP"/>
    </source>
</evidence>
<protein>
    <submittedName>
        <fullName evidence="3">Uncharacterized protein</fullName>
    </submittedName>
</protein>
<keyword evidence="2" id="KW-0732">Signal</keyword>
<dbReference type="GeneID" id="126891191"/>
<reference evidence="3" key="1">
    <citation type="submission" date="2025-05" db="UniProtKB">
        <authorList>
            <consortium name="EnsemblMetazoa"/>
        </authorList>
    </citation>
    <scope>IDENTIFICATION</scope>
</reference>
<accession>A0ABM5L1L4</accession>
<evidence type="ECO:0000313" key="3">
    <source>
        <dbReference type="EnsemblMetazoa" id="XP_050516331.1"/>
    </source>
</evidence>
<dbReference type="Proteomes" id="UP001652700">
    <property type="component" value="Unplaced"/>
</dbReference>
<evidence type="ECO:0000256" key="1">
    <source>
        <dbReference type="SAM" id="Coils"/>
    </source>
</evidence>
<name>A0ABM5L1L4_DIAVI</name>
<organism evidence="3 4">
    <name type="scientific">Diabrotica virgifera virgifera</name>
    <name type="common">western corn rootworm</name>
    <dbReference type="NCBI Taxonomy" id="50390"/>
    <lineage>
        <taxon>Eukaryota</taxon>
        <taxon>Metazoa</taxon>
        <taxon>Ecdysozoa</taxon>
        <taxon>Arthropoda</taxon>
        <taxon>Hexapoda</taxon>
        <taxon>Insecta</taxon>
        <taxon>Pterygota</taxon>
        <taxon>Neoptera</taxon>
        <taxon>Endopterygota</taxon>
        <taxon>Coleoptera</taxon>
        <taxon>Polyphaga</taxon>
        <taxon>Cucujiformia</taxon>
        <taxon>Chrysomeloidea</taxon>
        <taxon>Chrysomelidae</taxon>
        <taxon>Galerucinae</taxon>
        <taxon>Diabroticina</taxon>
        <taxon>Diabroticites</taxon>
        <taxon>Diabrotica</taxon>
    </lineage>
</organism>
<sequence length="215" mass="25189">MVVFFKYLVTVSLCVLVQSESFQLIKLNKITNEINVEVISPKQSTAVDYIKNFYLVNNCTKLYLDKVYELEMKEKCYQSLLNNLTDRNTLDRRAIQTAHQEEVRKIYAHLGTSILKLEETIQNKTEEITNVNRKYINLMIEFREQQLNISELETDVSGCNYLLDDCAKAKRQITRRNKMCHKKLFECVQNFTKPQSSPAPCLIDCDRDCQRILVN</sequence>